<organism evidence="1">
    <name type="scientific">viral metagenome</name>
    <dbReference type="NCBI Taxonomy" id="1070528"/>
    <lineage>
        <taxon>unclassified sequences</taxon>
        <taxon>metagenomes</taxon>
        <taxon>organismal metagenomes</taxon>
    </lineage>
</organism>
<proteinExistence type="predicted"/>
<sequence length="87" mass="10126">MPHTMFHERSKDERKQQVKPILEKLTELKLLASEHDEIKELFKIISVYVKDGERQVINIAFPAISRRIKGALETNTSKDSCIRMVSM</sequence>
<protein>
    <submittedName>
        <fullName evidence="1">Uncharacterized protein</fullName>
    </submittedName>
</protein>
<evidence type="ECO:0000313" key="1">
    <source>
        <dbReference type="EMBL" id="QHT86962.1"/>
    </source>
</evidence>
<accession>A0A6C0I2F4</accession>
<reference evidence="1" key="1">
    <citation type="journal article" date="2020" name="Nature">
        <title>Giant virus diversity and host interactions through global metagenomics.</title>
        <authorList>
            <person name="Schulz F."/>
            <person name="Roux S."/>
            <person name="Paez-Espino D."/>
            <person name="Jungbluth S."/>
            <person name="Walsh D.A."/>
            <person name="Denef V.J."/>
            <person name="McMahon K.D."/>
            <person name="Konstantinidis K.T."/>
            <person name="Eloe-Fadrosh E.A."/>
            <person name="Kyrpides N.C."/>
            <person name="Woyke T."/>
        </authorList>
    </citation>
    <scope>NUCLEOTIDE SEQUENCE</scope>
    <source>
        <strain evidence="1">GVMAG-M-3300023184-18</strain>
    </source>
</reference>
<name>A0A6C0I2F4_9ZZZZ</name>
<dbReference type="AlphaFoldDB" id="A0A6C0I2F4"/>
<dbReference type="EMBL" id="MN740078">
    <property type="protein sequence ID" value="QHT86962.1"/>
    <property type="molecule type" value="Genomic_DNA"/>
</dbReference>